<dbReference type="Pfam" id="PF13411">
    <property type="entry name" value="MerR_1"/>
    <property type="match status" value="1"/>
</dbReference>
<evidence type="ECO:0000259" key="3">
    <source>
        <dbReference type="PROSITE" id="PS50937"/>
    </source>
</evidence>
<evidence type="ECO:0000256" key="2">
    <source>
        <dbReference type="SAM" id="Coils"/>
    </source>
</evidence>
<dbReference type="EMBL" id="NKHG01000015">
    <property type="protein sequence ID" value="PCK22939.1"/>
    <property type="molecule type" value="Genomic_DNA"/>
</dbReference>
<dbReference type="SMART" id="SM00422">
    <property type="entry name" value="HTH_MERR"/>
    <property type="match status" value="1"/>
</dbReference>
<dbReference type="GO" id="GO:0003700">
    <property type="term" value="F:DNA-binding transcription factor activity"/>
    <property type="evidence" value="ECO:0007669"/>
    <property type="project" value="InterPro"/>
</dbReference>
<evidence type="ECO:0000313" key="5">
    <source>
        <dbReference type="Proteomes" id="UP000228754"/>
    </source>
</evidence>
<feature type="coiled-coil region" evidence="2">
    <location>
        <begin position="85"/>
        <end position="123"/>
    </location>
</feature>
<dbReference type="PANTHER" id="PTHR30204:SF98">
    <property type="entry name" value="HTH-TYPE TRANSCRIPTIONAL REGULATOR ADHR"/>
    <property type="match status" value="1"/>
</dbReference>
<gene>
    <name evidence="4" type="ORF">CEY02_02505</name>
</gene>
<dbReference type="SUPFAM" id="SSF46955">
    <property type="entry name" value="Putative DNA-binding domain"/>
    <property type="match status" value="1"/>
</dbReference>
<dbReference type="AlphaFoldDB" id="A0A2A5J155"/>
<protein>
    <submittedName>
        <fullName evidence="4">Transcriptional regulator</fullName>
    </submittedName>
</protein>
<evidence type="ECO:0000256" key="1">
    <source>
        <dbReference type="ARBA" id="ARBA00023125"/>
    </source>
</evidence>
<dbReference type="InterPro" id="IPR009061">
    <property type="entry name" value="DNA-bd_dom_put_sf"/>
</dbReference>
<feature type="domain" description="HTH merR-type" evidence="3">
    <location>
        <begin position="1"/>
        <end position="69"/>
    </location>
</feature>
<dbReference type="OrthoDB" id="9811174at2"/>
<keyword evidence="2" id="KW-0175">Coiled coil</keyword>
<dbReference type="CDD" id="cd01109">
    <property type="entry name" value="HTH_YyaN"/>
    <property type="match status" value="1"/>
</dbReference>
<evidence type="ECO:0000313" key="4">
    <source>
        <dbReference type="EMBL" id="PCK22939.1"/>
    </source>
</evidence>
<name>A0A2A5J155_BACPU</name>
<accession>A0A2A5J155</accession>
<dbReference type="InterPro" id="IPR000551">
    <property type="entry name" value="MerR-type_HTH_dom"/>
</dbReference>
<comment type="caution">
    <text evidence="4">The sequence shown here is derived from an EMBL/GenBank/DDBJ whole genome shotgun (WGS) entry which is preliminary data.</text>
</comment>
<reference evidence="4 5" key="1">
    <citation type="submission" date="2017-06" db="EMBL/GenBank/DDBJ databases">
        <title>Draft Genome Sequence of Bacillus sp Strain 36R Isolated from saline sediment at Atanasia, Sonora, Mexico.</title>
        <authorList>
            <person name="Sanchez Diaz R."/>
            <person name="Quiroz Macias M.E."/>
            <person name="Ibarra Gamez J.C."/>
            <person name="Enciso Ibarra J."/>
            <person name="Gomez Gil B."/>
            <person name="Galaviz Silva L."/>
        </authorList>
    </citation>
    <scope>NUCLEOTIDE SEQUENCE [LARGE SCALE GENOMIC DNA]</scope>
    <source>
        <strain evidence="4 5">36R_ATNSAL</strain>
    </source>
</reference>
<keyword evidence="1" id="KW-0238">DNA-binding</keyword>
<dbReference type="PANTHER" id="PTHR30204">
    <property type="entry name" value="REDOX-CYCLING DRUG-SENSING TRANSCRIPTIONAL ACTIVATOR SOXR"/>
    <property type="match status" value="1"/>
</dbReference>
<dbReference type="Proteomes" id="UP000228754">
    <property type="component" value="Unassembled WGS sequence"/>
</dbReference>
<dbReference type="GO" id="GO:0003677">
    <property type="term" value="F:DNA binding"/>
    <property type="evidence" value="ECO:0007669"/>
    <property type="project" value="UniProtKB-KW"/>
</dbReference>
<organism evidence="4 5">
    <name type="scientific">Bacillus pumilus</name>
    <name type="common">Bacillus mesentericus</name>
    <dbReference type="NCBI Taxonomy" id="1408"/>
    <lineage>
        <taxon>Bacteria</taxon>
        <taxon>Bacillati</taxon>
        <taxon>Bacillota</taxon>
        <taxon>Bacilli</taxon>
        <taxon>Bacillales</taxon>
        <taxon>Bacillaceae</taxon>
        <taxon>Bacillus</taxon>
    </lineage>
</organism>
<sequence length="134" mass="15892">MKIAQAAKQLDLSTATLRYYENIGLIRPIRRDENGIRDYTEDDIQWIEFIKCMRNAGLSIDALREYTALFIEGDDHTLSSRKSILVNERERLVEKQKEIEDTIKRLDYKIESYEDIIHNHEKRLAYRLKKSSIS</sequence>
<proteinExistence type="predicted"/>
<dbReference type="PRINTS" id="PR00040">
    <property type="entry name" value="HTHMERR"/>
</dbReference>
<dbReference type="PROSITE" id="PS00552">
    <property type="entry name" value="HTH_MERR_1"/>
    <property type="match status" value="1"/>
</dbReference>
<dbReference type="InterPro" id="IPR047057">
    <property type="entry name" value="MerR_fam"/>
</dbReference>
<dbReference type="Gene3D" id="1.10.1660.10">
    <property type="match status" value="1"/>
</dbReference>
<dbReference type="PROSITE" id="PS50937">
    <property type="entry name" value="HTH_MERR_2"/>
    <property type="match status" value="1"/>
</dbReference>